<dbReference type="GO" id="GO:0022857">
    <property type="term" value="F:transmembrane transporter activity"/>
    <property type="evidence" value="ECO:0007669"/>
    <property type="project" value="InterPro"/>
</dbReference>
<keyword evidence="5 6" id="KW-0472">Membrane</keyword>
<dbReference type="Pfam" id="PF07690">
    <property type="entry name" value="MFS_1"/>
    <property type="match status" value="1"/>
</dbReference>
<keyword evidence="2" id="KW-0813">Transport</keyword>
<protein>
    <submittedName>
        <fullName evidence="8">Putative MFS-type transporter EfpA</fullName>
    </submittedName>
</protein>
<feature type="transmembrane region" description="Helical" evidence="6">
    <location>
        <begin position="146"/>
        <end position="164"/>
    </location>
</feature>
<organism evidence="8 9">
    <name type="scientific">Candidatus Nitrosocosmicus oleophilus</name>
    <dbReference type="NCBI Taxonomy" id="1353260"/>
    <lineage>
        <taxon>Archaea</taxon>
        <taxon>Nitrososphaerota</taxon>
        <taxon>Nitrososphaeria</taxon>
        <taxon>Nitrososphaerales</taxon>
        <taxon>Nitrososphaeraceae</taxon>
        <taxon>Candidatus Nitrosocosmicus</taxon>
    </lineage>
</organism>
<dbReference type="Gene3D" id="1.20.1250.20">
    <property type="entry name" value="MFS general substrate transporter like domains"/>
    <property type="match status" value="1"/>
</dbReference>
<feature type="transmembrane region" description="Helical" evidence="6">
    <location>
        <begin position="117"/>
        <end position="140"/>
    </location>
</feature>
<feature type="domain" description="Major facilitator superfamily (MFS) profile" evidence="7">
    <location>
        <begin position="1"/>
        <end position="197"/>
    </location>
</feature>
<dbReference type="InterPro" id="IPR036259">
    <property type="entry name" value="MFS_trans_sf"/>
</dbReference>
<dbReference type="KEGG" id="taa:NMY3_00262"/>
<evidence type="ECO:0000256" key="6">
    <source>
        <dbReference type="SAM" id="Phobius"/>
    </source>
</evidence>
<dbReference type="GO" id="GO:0016020">
    <property type="term" value="C:membrane"/>
    <property type="evidence" value="ECO:0007669"/>
    <property type="project" value="UniProtKB-SubCell"/>
</dbReference>
<evidence type="ECO:0000313" key="8">
    <source>
        <dbReference type="EMBL" id="ALI34476.1"/>
    </source>
</evidence>
<dbReference type="PROSITE" id="PS50850">
    <property type="entry name" value="MFS"/>
    <property type="match status" value="1"/>
</dbReference>
<keyword evidence="9" id="KW-1185">Reference proteome</keyword>
<dbReference type="AlphaFoldDB" id="A0A654LVJ5"/>
<reference evidence="9" key="1">
    <citation type="submission" date="2015-10" db="EMBL/GenBank/DDBJ databases">
        <title>Niche specialization of a soil ammonia-oxidizing archaeon, Candidatus Nitrosocosmicus oleophilus.</title>
        <authorList>
            <person name="Jung M.-Y."/>
            <person name="Rhee S.-K."/>
        </authorList>
    </citation>
    <scope>NUCLEOTIDE SEQUENCE [LARGE SCALE GENOMIC DNA]</scope>
    <source>
        <strain evidence="9">MY3</strain>
    </source>
</reference>
<evidence type="ECO:0000259" key="7">
    <source>
        <dbReference type="PROSITE" id="PS50850"/>
    </source>
</evidence>
<dbReference type="OrthoDB" id="117970at2157"/>
<dbReference type="SUPFAM" id="SSF103473">
    <property type="entry name" value="MFS general substrate transporter"/>
    <property type="match status" value="1"/>
</dbReference>
<dbReference type="InterPro" id="IPR011701">
    <property type="entry name" value="MFS"/>
</dbReference>
<feature type="transmembrane region" description="Helical" evidence="6">
    <location>
        <begin position="58"/>
        <end position="76"/>
    </location>
</feature>
<sequence>MSICAESIIIPAIPNIIQSYNLELNDSAWIIGVFIISGAIMTPVSSQISVIFGKINTLTILMILCSIGNIVGIVGQDYNSLIISRALQGVGLSIIPIGLAIMADLFPKDKIAIGQGLLRTITAFGGVVGLIVGGYLIHYFGWKSTFFVITPIPIIFIILIWIFIPQDSSKKEKIEIINRLRPKRLVLYQVQTVLYYF</sequence>
<proteinExistence type="predicted"/>
<feature type="transmembrane region" description="Helical" evidence="6">
    <location>
        <begin position="82"/>
        <end position="105"/>
    </location>
</feature>
<evidence type="ECO:0000313" key="9">
    <source>
        <dbReference type="Proteomes" id="UP000058925"/>
    </source>
</evidence>
<feature type="transmembrane region" description="Helical" evidence="6">
    <location>
        <begin position="28"/>
        <end position="46"/>
    </location>
</feature>
<dbReference type="PANTHER" id="PTHR42718:SF9">
    <property type="entry name" value="MAJOR FACILITATOR SUPERFAMILY MULTIDRUG TRANSPORTER MFSC"/>
    <property type="match status" value="1"/>
</dbReference>
<dbReference type="Proteomes" id="UP000058925">
    <property type="component" value="Chromosome"/>
</dbReference>
<accession>A0A654LVJ5</accession>
<evidence type="ECO:0000256" key="3">
    <source>
        <dbReference type="ARBA" id="ARBA00022692"/>
    </source>
</evidence>
<keyword evidence="4 6" id="KW-1133">Transmembrane helix</keyword>
<evidence type="ECO:0000256" key="5">
    <source>
        <dbReference type="ARBA" id="ARBA00023136"/>
    </source>
</evidence>
<gene>
    <name evidence="8" type="primary">efpA</name>
    <name evidence="8" type="ORF">NMY3_00262</name>
</gene>
<comment type="subcellular location">
    <subcellularLocation>
        <location evidence="1">Membrane</location>
        <topology evidence="1">Multi-pass membrane protein</topology>
    </subcellularLocation>
</comment>
<name>A0A654LVJ5_9ARCH</name>
<keyword evidence="3 6" id="KW-0812">Transmembrane</keyword>
<dbReference type="InterPro" id="IPR020846">
    <property type="entry name" value="MFS_dom"/>
</dbReference>
<evidence type="ECO:0000256" key="1">
    <source>
        <dbReference type="ARBA" id="ARBA00004141"/>
    </source>
</evidence>
<evidence type="ECO:0000256" key="4">
    <source>
        <dbReference type="ARBA" id="ARBA00022989"/>
    </source>
</evidence>
<evidence type="ECO:0000256" key="2">
    <source>
        <dbReference type="ARBA" id="ARBA00022448"/>
    </source>
</evidence>
<dbReference type="PANTHER" id="PTHR42718">
    <property type="entry name" value="MAJOR FACILITATOR SUPERFAMILY MULTIDRUG TRANSPORTER MFSC"/>
    <property type="match status" value="1"/>
</dbReference>
<dbReference type="EMBL" id="CP012850">
    <property type="protein sequence ID" value="ALI34476.1"/>
    <property type="molecule type" value="Genomic_DNA"/>
</dbReference>